<reference evidence="1 2" key="1">
    <citation type="journal article" date="2014" name="BMC Genomics">
        <title>Genome and secretome analysis of the hemibiotrophic fungal pathogen, Moniliophthora roreri, which causes frosty pod rot disease of cacao: mechanisms of the biotrophic and necrotrophic phases.</title>
        <authorList>
            <person name="Meinhardt L.W."/>
            <person name="Costa G.G.L."/>
            <person name="Thomazella D.P.T."/>
            <person name="Teixeira P.J.P.L."/>
            <person name="Carazzolle M.F."/>
            <person name="Schuster S.C."/>
            <person name="Carlson J.E."/>
            <person name="Guiltinan M.J."/>
            <person name="Mieczkowski P."/>
            <person name="Farmer A."/>
            <person name="Ramaraj T."/>
            <person name="Crozier J."/>
            <person name="Davis R.E."/>
            <person name="Shao J."/>
            <person name="Melnick R.L."/>
            <person name="Pereira G.A.G."/>
            <person name="Bailey B.A."/>
        </authorList>
    </citation>
    <scope>NUCLEOTIDE SEQUENCE [LARGE SCALE GENOMIC DNA]</scope>
    <source>
        <strain evidence="1 2">MCA 2997</strain>
    </source>
</reference>
<dbReference type="EMBL" id="AWSO01001738">
    <property type="protein sequence ID" value="ESK82928.1"/>
    <property type="molecule type" value="Genomic_DNA"/>
</dbReference>
<evidence type="ECO:0000313" key="1">
    <source>
        <dbReference type="EMBL" id="ESK82928.1"/>
    </source>
</evidence>
<dbReference type="KEGG" id="mrr:Moror_1337"/>
<dbReference type="HOGENOM" id="CLU_1722835_0_0_1"/>
<protein>
    <submittedName>
        <fullName evidence="1">Transcriptional factor b3</fullName>
    </submittedName>
</protein>
<proteinExistence type="predicted"/>
<name>V2W7X2_MONRO</name>
<gene>
    <name evidence="1" type="ORF">Moror_1337</name>
</gene>
<dbReference type="Proteomes" id="UP000017559">
    <property type="component" value="Unassembled WGS sequence"/>
</dbReference>
<dbReference type="OrthoDB" id="2272314at2759"/>
<keyword evidence="2" id="KW-1185">Reference proteome</keyword>
<comment type="caution">
    <text evidence="1">The sequence shown here is derived from an EMBL/GenBank/DDBJ whole genome shotgun (WGS) entry which is preliminary data.</text>
</comment>
<organism evidence="1 2">
    <name type="scientific">Moniliophthora roreri (strain MCA 2997)</name>
    <name type="common">Cocoa frosty pod rot fungus</name>
    <name type="synonym">Crinipellis roreri</name>
    <dbReference type="NCBI Taxonomy" id="1381753"/>
    <lineage>
        <taxon>Eukaryota</taxon>
        <taxon>Fungi</taxon>
        <taxon>Dikarya</taxon>
        <taxon>Basidiomycota</taxon>
        <taxon>Agaricomycotina</taxon>
        <taxon>Agaricomycetes</taxon>
        <taxon>Agaricomycetidae</taxon>
        <taxon>Agaricales</taxon>
        <taxon>Marasmiineae</taxon>
        <taxon>Marasmiaceae</taxon>
        <taxon>Moniliophthora</taxon>
    </lineage>
</organism>
<accession>V2W7X2</accession>
<dbReference type="STRING" id="1381753.V2W7X2"/>
<dbReference type="AlphaFoldDB" id="V2W7X2"/>
<evidence type="ECO:0000313" key="2">
    <source>
        <dbReference type="Proteomes" id="UP000017559"/>
    </source>
</evidence>
<sequence length="152" mass="17427">MAARHSYNDPPSCHYLSRMNDKCQHCGALHWKAEHLSKSTCQCVYFGSCCNSGKVKLPLLSPPPRDLRGLYCGMDQQSCEFHQNILQYNSALAFTSLGVQQDDVLRYLRSNVNFNQLQRRVPSVKVVLKFKFKFVQRLLKFRSPSVLALTQV</sequence>